<dbReference type="CDD" id="cd07377">
    <property type="entry name" value="WHTH_GntR"/>
    <property type="match status" value="1"/>
</dbReference>
<dbReference type="EMBL" id="JABFCZ010000005">
    <property type="protein sequence ID" value="MBD1545582.1"/>
    <property type="molecule type" value="Genomic_DNA"/>
</dbReference>
<evidence type="ECO:0000256" key="3">
    <source>
        <dbReference type="ARBA" id="ARBA00023163"/>
    </source>
</evidence>
<dbReference type="SMART" id="SM00345">
    <property type="entry name" value="HTH_GNTR"/>
    <property type="match status" value="1"/>
</dbReference>
<evidence type="ECO:0000256" key="2">
    <source>
        <dbReference type="ARBA" id="ARBA00023125"/>
    </source>
</evidence>
<dbReference type="Pfam" id="PF00392">
    <property type="entry name" value="GntR"/>
    <property type="match status" value="1"/>
</dbReference>
<dbReference type="PROSITE" id="PS50949">
    <property type="entry name" value="HTH_GNTR"/>
    <property type="match status" value="1"/>
</dbReference>
<dbReference type="Gene3D" id="1.20.120.530">
    <property type="entry name" value="GntR ligand-binding domain-like"/>
    <property type="match status" value="1"/>
</dbReference>
<dbReference type="Proteomes" id="UP000598467">
    <property type="component" value="Unassembled WGS sequence"/>
</dbReference>
<dbReference type="SUPFAM" id="SSF46785">
    <property type="entry name" value="Winged helix' DNA-binding domain"/>
    <property type="match status" value="1"/>
</dbReference>
<reference evidence="5" key="1">
    <citation type="submission" date="2020-05" db="EMBL/GenBank/DDBJ databases">
        <title>Identification of trans-AT polyketide cluster in two marine bacteria, producers of a novel glutaramide-containing polyketide sesbanimide D and analogs.</title>
        <authorList>
            <person name="Kacar D."/>
            <person name="Rodriguez P."/>
            <person name="Canedo L."/>
            <person name="Gonzalez E."/>
            <person name="Galan B."/>
            <person name="De La Calle F."/>
            <person name="Garcia J.L."/>
        </authorList>
    </citation>
    <scope>NUCLEOTIDE SEQUENCE</scope>
    <source>
        <strain evidence="5">PHM038</strain>
    </source>
</reference>
<comment type="caution">
    <text evidence="5">The sequence shown here is derived from an EMBL/GenBank/DDBJ whole genome shotgun (WGS) entry which is preliminary data.</text>
</comment>
<organism evidence="5 6">
    <name type="scientific">Roseibium aggregatum</name>
    <dbReference type="NCBI Taxonomy" id="187304"/>
    <lineage>
        <taxon>Bacteria</taxon>
        <taxon>Pseudomonadati</taxon>
        <taxon>Pseudomonadota</taxon>
        <taxon>Alphaproteobacteria</taxon>
        <taxon>Hyphomicrobiales</taxon>
        <taxon>Stappiaceae</taxon>
        <taxon>Roseibium</taxon>
    </lineage>
</organism>
<dbReference type="InterPro" id="IPR008920">
    <property type="entry name" value="TF_FadR/GntR_C"/>
</dbReference>
<dbReference type="PANTHER" id="PTHR43537:SF50">
    <property type="entry name" value="TRANSCRIPTIONAL REGULATORY PROTEIN"/>
    <property type="match status" value="1"/>
</dbReference>
<dbReference type="InterPro" id="IPR000524">
    <property type="entry name" value="Tscrpt_reg_HTH_GntR"/>
</dbReference>
<dbReference type="AlphaFoldDB" id="A0A926P2W1"/>
<name>A0A926P2W1_9HYPH</name>
<evidence type="ECO:0000313" key="5">
    <source>
        <dbReference type="EMBL" id="MBD1545582.1"/>
    </source>
</evidence>
<sequence>MSLNTVIPIPRRTLHDELVDRLRHMIIEGELAPGEKLSEKDICALFDVSRTPLREAMKVLAKEGLIQLIPNRGATVSKLTMSDLEEAFPIMGALEAVSGELACANITDQEISRMERLHKDMVDCFKARDMSGYFQRNEQIHKLILDAAQNPTLVEMQRSLSGRVRRARYMANMSDERWAQAVAEHEEILKATKERNGPLLGSLLKAHLANKLASVRASLAE</sequence>
<dbReference type="GO" id="GO:0003700">
    <property type="term" value="F:DNA-binding transcription factor activity"/>
    <property type="evidence" value="ECO:0007669"/>
    <property type="project" value="InterPro"/>
</dbReference>
<keyword evidence="3" id="KW-0804">Transcription</keyword>
<dbReference type="SUPFAM" id="SSF48008">
    <property type="entry name" value="GntR ligand-binding domain-like"/>
    <property type="match status" value="1"/>
</dbReference>
<gene>
    <name evidence="5" type="ORF">HK439_04870</name>
</gene>
<dbReference type="PRINTS" id="PR00035">
    <property type="entry name" value="HTHGNTR"/>
</dbReference>
<evidence type="ECO:0000313" key="6">
    <source>
        <dbReference type="Proteomes" id="UP000598467"/>
    </source>
</evidence>
<accession>A0A926P2W1</accession>
<proteinExistence type="predicted"/>
<keyword evidence="2" id="KW-0238">DNA-binding</keyword>
<evidence type="ECO:0000256" key="1">
    <source>
        <dbReference type="ARBA" id="ARBA00023015"/>
    </source>
</evidence>
<evidence type="ECO:0000259" key="4">
    <source>
        <dbReference type="PROSITE" id="PS50949"/>
    </source>
</evidence>
<keyword evidence="1" id="KW-0805">Transcription regulation</keyword>
<dbReference type="GO" id="GO:0003677">
    <property type="term" value="F:DNA binding"/>
    <property type="evidence" value="ECO:0007669"/>
    <property type="project" value="UniProtKB-KW"/>
</dbReference>
<protein>
    <submittedName>
        <fullName evidence="5">GntR family transcriptional regulator</fullName>
    </submittedName>
</protein>
<feature type="domain" description="HTH gntR-type" evidence="4">
    <location>
        <begin position="12"/>
        <end position="79"/>
    </location>
</feature>
<dbReference type="InterPro" id="IPR036388">
    <property type="entry name" value="WH-like_DNA-bd_sf"/>
</dbReference>
<dbReference type="SMART" id="SM00895">
    <property type="entry name" value="FCD"/>
    <property type="match status" value="1"/>
</dbReference>
<dbReference type="Pfam" id="PF07729">
    <property type="entry name" value="FCD"/>
    <property type="match status" value="1"/>
</dbReference>
<dbReference type="RefSeq" id="WP_190290264.1">
    <property type="nucleotide sequence ID" value="NZ_JABFCZ010000005.1"/>
</dbReference>
<dbReference type="PANTHER" id="PTHR43537">
    <property type="entry name" value="TRANSCRIPTIONAL REGULATOR, GNTR FAMILY"/>
    <property type="match status" value="1"/>
</dbReference>
<dbReference type="Gene3D" id="1.10.10.10">
    <property type="entry name" value="Winged helix-like DNA-binding domain superfamily/Winged helix DNA-binding domain"/>
    <property type="match status" value="1"/>
</dbReference>
<dbReference type="InterPro" id="IPR011711">
    <property type="entry name" value="GntR_C"/>
</dbReference>
<dbReference type="InterPro" id="IPR036390">
    <property type="entry name" value="WH_DNA-bd_sf"/>
</dbReference>